<dbReference type="GO" id="GO:0008410">
    <property type="term" value="F:CoA-transferase activity"/>
    <property type="evidence" value="ECO:0007669"/>
    <property type="project" value="TreeGrafter"/>
</dbReference>
<reference evidence="2" key="1">
    <citation type="submission" date="2021-04" db="EMBL/GenBank/DDBJ databases">
        <title>Isolation of p-tert-butylphenol degrading bacteria Sphingobium phenoxybenzoativorans Tas13 from active sludge.</title>
        <authorList>
            <person name="Li Y."/>
        </authorList>
    </citation>
    <scope>NUCLEOTIDE SEQUENCE</scope>
    <source>
        <strain evidence="2">Tas13</strain>
    </source>
</reference>
<evidence type="ECO:0000256" key="1">
    <source>
        <dbReference type="ARBA" id="ARBA00022679"/>
    </source>
</evidence>
<dbReference type="SUPFAM" id="SSF89796">
    <property type="entry name" value="CoA-transferase family III (CaiB/BaiF)"/>
    <property type="match status" value="1"/>
</dbReference>
<dbReference type="InterPro" id="IPR003673">
    <property type="entry name" value="CoA-Trfase_fam_III"/>
</dbReference>
<protein>
    <submittedName>
        <fullName evidence="2">CoA transferase</fullName>
    </submittedName>
</protein>
<dbReference type="KEGG" id="spph:KFK14_04855"/>
<dbReference type="InterPro" id="IPR050483">
    <property type="entry name" value="CoA-transferase_III_domain"/>
</dbReference>
<dbReference type="Gene3D" id="3.30.1540.10">
    <property type="entry name" value="formyl-coa transferase, domain 3"/>
    <property type="match status" value="1"/>
</dbReference>
<dbReference type="EMBL" id="CP073910">
    <property type="protein sequence ID" value="QUT08117.1"/>
    <property type="molecule type" value="Genomic_DNA"/>
</dbReference>
<sequence>MMGALDGILVVAIEQAVAAPLCTQRLRDAGARVIKIERAEGDFARSYDHIVDGDSAYFLWLNRGKESIVLDFRQPADAALLQAMLARADIFVQNLAPGAAERAGFGSAQMRERHPKLITCDIMGYDGNSPWRDKKAYDLLIQCEAGLAATTGTAESMVRTGVSVADIAAGLNAASAIMEALFERTRTGKGRGISVALFDALAEWMTVPLLHFEHGGKAPRRTGLHHPSIAPYGAFACSDGHQIVVAVQNEREWSRFCATVMEQPELADDARFTTNAKRVENRAALEDKVGAVLSGIAREEAVKRLEAAGIGWADVNEIAGLSRHPALRRTPASGSAGPVSLPSSPVIRDEGRHALAMPALDSHGQNIRKEFA</sequence>
<dbReference type="InterPro" id="IPR044855">
    <property type="entry name" value="CoA-Trfase_III_dom3_sf"/>
</dbReference>
<dbReference type="Proteomes" id="UP000681425">
    <property type="component" value="Chromosome"/>
</dbReference>
<gene>
    <name evidence="2" type="ORF">KFK14_04855</name>
</gene>
<accession>A0A975KBQ0</accession>
<dbReference type="PANTHER" id="PTHR48207:SF3">
    <property type="entry name" value="SUCCINATE--HYDROXYMETHYLGLUTARATE COA-TRANSFERASE"/>
    <property type="match status" value="1"/>
</dbReference>
<proteinExistence type="predicted"/>
<evidence type="ECO:0000313" key="3">
    <source>
        <dbReference type="Proteomes" id="UP000681425"/>
    </source>
</evidence>
<keyword evidence="1 2" id="KW-0808">Transferase</keyword>
<dbReference type="Pfam" id="PF02515">
    <property type="entry name" value="CoA_transf_3"/>
    <property type="match status" value="1"/>
</dbReference>
<dbReference type="AlphaFoldDB" id="A0A975KBQ0"/>
<dbReference type="PANTHER" id="PTHR48207">
    <property type="entry name" value="SUCCINATE--HYDROXYMETHYLGLUTARATE COA-TRANSFERASE"/>
    <property type="match status" value="1"/>
</dbReference>
<organism evidence="2 3">
    <name type="scientific">Sphingobium phenoxybenzoativorans</name>
    <dbReference type="NCBI Taxonomy" id="1592790"/>
    <lineage>
        <taxon>Bacteria</taxon>
        <taxon>Pseudomonadati</taxon>
        <taxon>Pseudomonadota</taxon>
        <taxon>Alphaproteobacteria</taxon>
        <taxon>Sphingomonadales</taxon>
        <taxon>Sphingomonadaceae</taxon>
        <taxon>Sphingobium</taxon>
    </lineage>
</organism>
<evidence type="ECO:0000313" key="2">
    <source>
        <dbReference type="EMBL" id="QUT08117.1"/>
    </source>
</evidence>
<name>A0A975KBQ0_9SPHN</name>
<keyword evidence="3" id="KW-1185">Reference proteome</keyword>
<dbReference type="InterPro" id="IPR023606">
    <property type="entry name" value="CoA-Trfase_III_dom_1_sf"/>
</dbReference>
<dbReference type="Gene3D" id="3.40.50.10540">
    <property type="entry name" value="Crotonobetainyl-coa:carnitine coa-transferase, domain 1"/>
    <property type="match status" value="1"/>
</dbReference>